<gene>
    <name evidence="6" type="primary">IFNLR1</name>
</gene>
<dbReference type="RefSeq" id="XP_027595967.2">
    <property type="nucleotide sequence ID" value="XM_027740166.2"/>
</dbReference>
<feature type="transmembrane region" description="Helical" evidence="2">
    <location>
        <begin position="241"/>
        <end position="261"/>
    </location>
</feature>
<dbReference type="InParanoid" id="A0A6J2I8L0"/>
<reference evidence="6" key="1">
    <citation type="submission" date="2025-08" db="UniProtKB">
        <authorList>
            <consortium name="RefSeq"/>
        </authorList>
    </citation>
    <scope>IDENTIFICATION</scope>
    <source>
        <tissue evidence="6">Muscle</tissue>
    </source>
</reference>
<dbReference type="InterPro" id="IPR036116">
    <property type="entry name" value="FN3_sf"/>
</dbReference>
<accession>A0A6J2I8L0</accession>
<dbReference type="Proteomes" id="UP000504627">
    <property type="component" value="Unplaced"/>
</dbReference>
<dbReference type="InterPro" id="IPR013783">
    <property type="entry name" value="Ig-like_fold"/>
</dbReference>
<feature type="region of interest" description="Disordered" evidence="1">
    <location>
        <begin position="399"/>
        <end position="430"/>
    </location>
</feature>
<keyword evidence="6" id="KW-0675">Receptor</keyword>
<dbReference type="SUPFAM" id="SSF49265">
    <property type="entry name" value="Fibronectin type III"/>
    <property type="match status" value="2"/>
</dbReference>
<feature type="compositionally biased region" description="Acidic residues" evidence="1">
    <location>
        <begin position="336"/>
        <end position="348"/>
    </location>
</feature>
<feature type="compositionally biased region" description="Polar residues" evidence="1">
    <location>
        <begin position="536"/>
        <end position="559"/>
    </location>
</feature>
<evidence type="ECO:0000259" key="4">
    <source>
        <dbReference type="PROSITE" id="PS50853"/>
    </source>
</evidence>
<dbReference type="AlphaFoldDB" id="A0A6J2I8L0"/>
<keyword evidence="2" id="KW-0472">Membrane</keyword>
<feature type="chain" id="PRO_5030157215" evidence="3">
    <location>
        <begin position="34"/>
        <end position="580"/>
    </location>
</feature>
<dbReference type="GO" id="GO:0005886">
    <property type="term" value="C:plasma membrane"/>
    <property type="evidence" value="ECO:0007669"/>
    <property type="project" value="TreeGrafter"/>
</dbReference>
<organism evidence="5 6">
    <name type="scientific">Pipra filicauda</name>
    <name type="common">Wire-tailed manakin</name>
    <dbReference type="NCBI Taxonomy" id="649802"/>
    <lineage>
        <taxon>Eukaryota</taxon>
        <taxon>Metazoa</taxon>
        <taxon>Chordata</taxon>
        <taxon>Craniata</taxon>
        <taxon>Vertebrata</taxon>
        <taxon>Euteleostomi</taxon>
        <taxon>Archelosauria</taxon>
        <taxon>Archosauria</taxon>
        <taxon>Dinosauria</taxon>
        <taxon>Saurischia</taxon>
        <taxon>Theropoda</taxon>
        <taxon>Coelurosauria</taxon>
        <taxon>Aves</taxon>
        <taxon>Neognathae</taxon>
        <taxon>Neoaves</taxon>
        <taxon>Telluraves</taxon>
        <taxon>Australaves</taxon>
        <taxon>Passeriformes</taxon>
        <taxon>Pipridae</taxon>
        <taxon>Pipra</taxon>
    </lineage>
</organism>
<sequence length="580" mass="64576">MKRCQGKEDVTSGMFSWRVRVLVALCFLHRAGGHVRLLPPQNVTLLSKDFEMIVTWAPGEGSPQDVTYTVSYESKDHEGKWLEVPHCSNIPTTSCILTCEPSNIYAEVRARVRAVSGRLQSRWVKSRFKDYYSAVELAPPVLILKVKENLIHVSASFPLPTCVEKLTWKYELNYWKAGSEDKKKYEDKFRRDSVTINTTALRGNYCFSARSIYESYPTKYSKFSPPVCVPLNHKVKFPLPAMIPVFVLPIFLIGTFILCFLKQDAKQRKTPQALDFRRFQAAGAAFPSELSEKEFCSDDLTCTEKPRAQRNTGRALARNNLPQVASFLSPSPSSSSDEEEEEEEEEDSGTFIPYNQVTRFPKRHLNCQLPQAVQGKTSLDSGTGGLSVDSESLLDLSTSGFSSFPERKDEVDPSGSQANEEASLSHSSSLGTISLTDVRFPGFSEQHEADRGESLEMTLLHPLMEGVCAQGPPGEHHPQQEGHPFTRYHQKSITDLQGQIHGISQLGKDPSIQLLIPLHTLQVAADEGISSDCDSDSSTEGTPPTSTVLSDTFGPSNTGDKYDPKFQFKGYSHAHYLGRT</sequence>
<name>A0A6J2I8L0_9PASS</name>
<dbReference type="Pfam" id="PF09294">
    <property type="entry name" value="Interfer-bind"/>
    <property type="match status" value="1"/>
</dbReference>
<feature type="signal peptide" evidence="3">
    <location>
        <begin position="1"/>
        <end position="33"/>
    </location>
</feature>
<dbReference type="PROSITE" id="PS50853">
    <property type="entry name" value="FN3"/>
    <property type="match status" value="1"/>
</dbReference>
<dbReference type="PANTHER" id="PTHR20859:SF55">
    <property type="entry name" value="INTERFERON LAMBDA RECEPTOR 1"/>
    <property type="match status" value="1"/>
</dbReference>
<dbReference type="Gene3D" id="2.60.40.10">
    <property type="entry name" value="Immunoglobulins"/>
    <property type="match status" value="2"/>
</dbReference>
<keyword evidence="5" id="KW-1185">Reference proteome</keyword>
<feature type="region of interest" description="Disordered" evidence="1">
    <location>
        <begin position="529"/>
        <end position="563"/>
    </location>
</feature>
<protein>
    <submittedName>
        <fullName evidence="6">Interferon lambda receptor 1</fullName>
    </submittedName>
</protein>
<dbReference type="InterPro" id="IPR015373">
    <property type="entry name" value="Interferon/interleukin_rcp_dom"/>
</dbReference>
<proteinExistence type="predicted"/>
<dbReference type="PANTHER" id="PTHR20859">
    <property type="entry name" value="INTERFERON/INTERLEUKIN RECEPTOR"/>
    <property type="match status" value="1"/>
</dbReference>
<evidence type="ECO:0000256" key="2">
    <source>
        <dbReference type="SAM" id="Phobius"/>
    </source>
</evidence>
<dbReference type="InterPro" id="IPR003961">
    <property type="entry name" value="FN3_dom"/>
</dbReference>
<evidence type="ECO:0000313" key="5">
    <source>
        <dbReference type="Proteomes" id="UP000504627"/>
    </source>
</evidence>
<dbReference type="GO" id="GO:0004896">
    <property type="term" value="F:cytokine receptor activity"/>
    <property type="evidence" value="ECO:0007669"/>
    <property type="project" value="TreeGrafter"/>
</dbReference>
<keyword evidence="2" id="KW-0812">Transmembrane</keyword>
<evidence type="ECO:0000256" key="1">
    <source>
        <dbReference type="SAM" id="MobiDB-lite"/>
    </source>
</evidence>
<feature type="region of interest" description="Disordered" evidence="1">
    <location>
        <begin position="321"/>
        <end position="353"/>
    </location>
</feature>
<evidence type="ECO:0000256" key="3">
    <source>
        <dbReference type="SAM" id="SignalP"/>
    </source>
</evidence>
<dbReference type="Pfam" id="PF01108">
    <property type="entry name" value="Tissue_fac"/>
    <property type="match status" value="1"/>
</dbReference>
<feature type="domain" description="Fibronectin type-III" evidence="4">
    <location>
        <begin position="39"/>
        <end position="140"/>
    </location>
</feature>
<dbReference type="CTD" id="163702"/>
<dbReference type="InterPro" id="IPR050650">
    <property type="entry name" value="Type-II_Cytokine-TF_Rcpt"/>
</dbReference>
<dbReference type="GeneID" id="113997935"/>
<keyword evidence="2" id="KW-1133">Transmembrane helix</keyword>
<evidence type="ECO:0000313" key="6">
    <source>
        <dbReference type="RefSeq" id="XP_027595967.2"/>
    </source>
</evidence>
<keyword evidence="3" id="KW-0732">Signal</keyword>